<gene>
    <name evidence="2" type="ORF">LF1_05130</name>
</gene>
<dbReference type="EMBL" id="VRLW01000001">
    <property type="protein sequence ID" value="KAA1258022.1"/>
    <property type="molecule type" value="Genomic_DNA"/>
</dbReference>
<evidence type="ECO:0000313" key="2">
    <source>
        <dbReference type="EMBL" id="KAA1258022.1"/>
    </source>
</evidence>
<protein>
    <submittedName>
        <fullName evidence="2">Calcineurin-like phosphoesterase superfamily domain protein</fullName>
    </submittedName>
</protein>
<dbReference type="SUPFAM" id="SSF56300">
    <property type="entry name" value="Metallo-dependent phosphatases"/>
    <property type="match status" value="1"/>
</dbReference>
<comment type="caution">
    <text evidence="2">The sequence shown here is derived from an EMBL/GenBank/DDBJ whole genome shotgun (WGS) entry which is preliminary data.</text>
</comment>
<dbReference type="Proteomes" id="UP000322699">
    <property type="component" value="Unassembled WGS sequence"/>
</dbReference>
<organism evidence="2 3">
    <name type="scientific">Rubripirellula obstinata</name>
    <dbReference type="NCBI Taxonomy" id="406547"/>
    <lineage>
        <taxon>Bacteria</taxon>
        <taxon>Pseudomonadati</taxon>
        <taxon>Planctomycetota</taxon>
        <taxon>Planctomycetia</taxon>
        <taxon>Pirellulales</taxon>
        <taxon>Pirellulaceae</taxon>
        <taxon>Rubripirellula</taxon>
    </lineage>
</organism>
<dbReference type="OrthoDB" id="332939at2"/>
<dbReference type="RefSeq" id="WP_068264230.1">
    <property type="nucleotide sequence ID" value="NZ_LWSK01000057.1"/>
</dbReference>
<keyword evidence="3" id="KW-1185">Reference proteome</keyword>
<dbReference type="AlphaFoldDB" id="A0A5B1CCS7"/>
<dbReference type="Pfam" id="PF00149">
    <property type="entry name" value="Metallophos"/>
    <property type="match status" value="1"/>
</dbReference>
<sequence>MKIWFISDTHTRHAELTVPRADVVIHCGDEANVRKPWMNQLQSKAFFDWFVNLDIETKIFVPGNHSTAIAEGMITPAHFPSVRFLIHESMELGGLRVFGSPYTPAFFDWAYMKDREELDQYWAEIPDDTDLLITHGPPKGVRDVTRHWRTKEPIHVGSMKLTRHVTERIRPRIHAFGHIHDEAGIENFGIETREGIQFINASCCDLKGNLVNHGLVVDVESGEQGDEPREH</sequence>
<dbReference type="InterPro" id="IPR004843">
    <property type="entry name" value="Calcineurin-like_PHP"/>
</dbReference>
<dbReference type="InterPro" id="IPR051693">
    <property type="entry name" value="UPF0046_metallophosphoest"/>
</dbReference>
<name>A0A5B1CCS7_9BACT</name>
<proteinExistence type="predicted"/>
<dbReference type="GO" id="GO:0016787">
    <property type="term" value="F:hydrolase activity"/>
    <property type="evidence" value="ECO:0007669"/>
    <property type="project" value="InterPro"/>
</dbReference>
<dbReference type="PANTHER" id="PTHR12905:SF0">
    <property type="entry name" value="CALCINEURIN-LIKE PHOSPHOESTERASE DOMAIN-CONTAINING PROTEIN"/>
    <property type="match status" value="1"/>
</dbReference>
<dbReference type="PANTHER" id="PTHR12905">
    <property type="entry name" value="METALLOPHOSPHOESTERASE"/>
    <property type="match status" value="1"/>
</dbReference>
<accession>A0A5B1CCS7</accession>
<reference evidence="2 3" key="1">
    <citation type="submission" date="2019-08" db="EMBL/GenBank/DDBJ databases">
        <title>Deep-cultivation of Planctomycetes and their phenomic and genomic characterization uncovers novel biology.</title>
        <authorList>
            <person name="Wiegand S."/>
            <person name="Jogler M."/>
            <person name="Boedeker C."/>
            <person name="Pinto D."/>
            <person name="Vollmers J."/>
            <person name="Rivas-Marin E."/>
            <person name="Kohn T."/>
            <person name="Peeters S.H."/>
            <person name="Heuer A."/>
            <person name="Rast P."/>
            <person name="Oberbeckmann S."/>
            <person name="Bunk B."/>
            <person name="Jeske O."/>
            <person name="Meyerdierks A."/>
            <person name="Storesund J.E."/>
            <person name="Kallscheuer N."/>
            <person name="Luecker S."/>
            <person name="Lage O.M."/>
            <person name="Pohl T."/>
            <person name="Merkel B.J."/>
            <person name="Hornburger P."/>
            <person name="Mueller R.-W."/>
            <person name="Bruemmer F."/>
            <person name="Labrenz M."/>
            <person name="Spormann A.M."/>
            <person name="Op Den Camp H."/>
            <person name="Overmann J."/>
            <person name="Amann R."/>
            <person name="Jetten M.S.M."/>
            <person name="Mascher T."/>
            <person name="Medema M.H."/>
            <person name="Devos D.P."/>
            <person name="Kaster A.-K."/>
            <person name="Ovreas L."/>
            <person name="Rohde M."/>
            <person name="Galperin M.Y."/>
            <person name="Jogler C."/>
        </authorList>
    </citation>
    <scope>NUCLEOTIDE SEQUENCE [LARGE SCALE GENOMIC DNA]</scope>
    <source>
        <strain evidence="2 3">LF1</strain>
    </source>
</reference>
<evidence type="ECO:0000313" key="3">
    <source>
        <dbReference type="Proteomes" id="UP000322699"/>
    </source>
</evidence>
<dbReference type="Gene3D" id="3.60.21.10">
    <property type="match status" value="1"/>
</dbReference>
<dbReference type="InterPro" id="IPR029052">
    <property type="entry name" value="Metallo-depent_PP-like"/>
</dbReference>
<evidence type="ECO:0000259" key="1">
    <source>
        <dbReference type="Pfam" id="PF00149"/>
    </source>
</evidence>
<feature type="domain" description="Calcineurin-like phosphoesterase" evidence="1">
    <location>
        <begin position="1"/>
        <end position="181"/>
    </location>
</feature>